<sequence>MIYGVGYLQHAQNIFSDSLLNFQKA</sequence>
<evidence type="ECO:0000313" key="1">
    <source>
        <dbReference type="EMBL" id="JAH16413.1"/>
    </source>
</evidence>
<protein>
    <submittedName>
        <fullName evidence="1">Uncharacterized protein</fullName>
    </submittedName>
</protein>
<proteinExistence type="predicted"/>
<accession>A0A0E9QK11</accession>
<reference evidence="1" key="2">
    <citation type="journal article" date="2015" name="Fish Shellfish Immunol.">
        <title>Early steps in the European eel (Anguilla anguilla)-Vibrio vulnificus interaction in the gills: Role of the RtxA13 toxin.</title>
        <authorList>
            <person name="Callol A."/>
            <person name="Pajuelo D."/>
            <person name="Ebbesson L."/>
            <person name="Teles M."/>
            <person name="MacKenzie S."/>
            <person name="Amaro C."/>
        </authorList>
    </citation>
    <scope>NUCLEOTIDE SEQUENCE</scope>
</reference>
<organism evidence="1">
    <name type="scientific">Anguilla anguilla</name>
    <name type="common">European freshwater eel</name>
    <name type="synonym">Muraena anguilla</name>
    <dbReference type="NCBI Taxonomy" id="7936"/>
    <lineage>
        <taxon>Eukaryota</taxon>
        <taxon>Metazoa</taxon>
        <taxon>Chordata</taxon>
        <taxon>Craniata</taxon>
        <taxon>Vertebrata</taxon>
        <taxon>Euteleostomi</taxon>
        <taxon>Actinopterygii</taxon>
        <taxon>Neopterygii</taxon>
        <taxon>Teleostei</taxon>
        <taxon>Anguilliformes</taxon>
        <taxon>Anguillidae</taxon>
        <taxon>Anguilla</taxon>
    </lineage>
</organism>
<name>A0A0E9QK11_ANGAN</name>
<dbReference type="EMBL" id="GBXM01092164">
    <property type="protein sequence ID" value="JAH16413.1"/>
    <property type="molecule type" value="Transcribed_RNA"/>
</dbReference>
<dbReference type="AlphaFoldDB" id="A0A0E9QK11"/>
<reference evidence="1" key="1">
    <citation type="submission" date="2014-11" db="EMBL/GenBank/DDBJ databases">
        <authorList>
            <person name="Amaro Gonzalez C."/>
        </authorList>
    </citation>
    <scope>NUCLEOTIDE SEQUENCE</scope>
</reference>